<sequence length="106" mass="12243">MPEQFTSQFEKAAPAVKTKECSMCGLFKPLKDYSSDGRKLRPNCRACNANRNVTCGGCHIERPEKEMKIYSVRDGEIGRYYCDQWCKDIADGIIRYANGFIKKWLY</sequence>
<dbReference type="AlphaFoldDB" id="A0A0F9Q619"/>
<name>A0A0F9Q619_9ZZZZ</name>
<evidence type="ECO:0000313" key="1">
    <source>
        <dbReference type="EMBL" id="KKN00798.1"/>
    </source>
</evidence>
<dbReference type="EMBL" id="LAZR01005334">
    <property type="protein sequence ID" value="KKN00798.1"/>
    <property type="molecule type" value="Genomic_DNA"/>
</dbReference>
<reference evidence="1" key="1">
    <citation type="journal article" date="2015" name="Nature">
        <title>Complex archaea that bridge the gap between prokaryotes and eukaryotes.</title>
        <authorList>
            <person name="Spang A."/>
            <person name="Saw J.H."/>
            <person name="Jorgensen S.L."/>
            <person name="Zaremba-Niedzwiedzka K."/>
            <person name="Martijn J."/>
            <person name="Lind A.E."/>
            <person name="van Eijk R."/>
            <person name="Schleper C."/>
            <person name="Guy L."/>
            <person name="Ettema T.J."/>
        </authorList>
    </citation>
    <scope>NUCLEOTIDE SEQUENCE</scope>
</reference>
<proteinExistence type="predicted"/>
<accession>A0A0F9Q619</accession>
<gene>
    <name evidence="1" type="ORF">LCGC14_1134230</name>
</gene>
<protein>
    <submittedName>
        <fullName evidence="1">Uncharacterized protein</fullName>
    </submittedName>
</protein>
<organism evidence="1">
    <name type="scientific">marine sediment metagenome</name>
    <dbReference type="NCBI Taxonomy" id="412755"/>
    <lineage>
        <taxon>unclassified sequences</taxon>
        <taxon>metagenomes</taxon>
        <taxon>ecological metagenomes</taxon>
    </lineage>
</organism>
<comment type="caution">
    <text evidence="1">The sequence shown here is derived from an EMBL/GenBank/DDBJ whole genome shotgun (WGS) entry which is preliminary data.</text>
</comment>